<dbReference type="OrthoDB" id="7064461at2"/>
<proteinExistence type="predicted"/>
<reference evidence="2 3" key="1">
    <citation type="submission" date="2018-07" db="EMBL/GenBank/DDBJ databases">
        <title>Genomic Encyclopedia of Type Strains, Phase IV (KMG-IV): sequencing the most valuable type-strain genomes for metagenomic binning, comparative biology and taxonomic classification.</title>
        <authorList>
            <person name="Goeker M."/>
        </authorList>
    </citation>
    <scope>NUCLEOTIDE SEQUENCE [LARGE SCALE GENOMIC DNA]</scope>
    <source>
        <strain evidence="2 3">DSM 16500</strain>
    </source>
</reference>
<feature type="chain" id="PRO_5016737244" evidence="1">
    <location>
        <begin position="22"/>
        <end position="180"/>
    </location>
</feature>
<dbReference type="RefSeq" id="WP_114834389.1">
    <property type="nucleotide sequence ID" value="NZ_LR699114.1"/>
</dbReference>
<protein>
    <submittedName>
        <fullName evidence="2">Uncharacterized protein</fullName>
    </submittedName>
</protein>
<gene>
    <name evidence="2" type="ORF">C8D86_1119</name>
</gene>
<keyword evidence="3" id="KW-1185">Reference proteome</keyword>
<comment type="caution">
    <text evidence="2">The sequence shown here is derived from an EMBL/GenBank/DDBJ whole genome shotgun (WGS) entry which is preliminary data.</text>
</comment>
<feature type="signal peptide" evidence="1">
    <location>
        <begin position="1"/>
        <end position="21"/>
    </location>
</feature>
<dbReference type="Proteomes" id="UP000254720">
    <property type="component" value="Unassembled WGS sequence"/>
</dbReference>
<evidence type="ECO:0000256" key="1">
    <source>
        <dbReference type="SAM" id="SignalP"/>
    </source>
</evidence>
<dbReference type="AlphaFoldDB" id="A0A370GN63"/>
<evidence type="ECO:0000313" key="2">
    <source>
        <dbReference type="EMBL" id="RDI43353.1"/>
    </source>
</evidence>
<organism evidence="2 3">
    <name type="scientific">Aquicella lusitana</name>
    <dbReference type="NCBI Taxonomy" id="254246"/>
    <lineage>
        <taxon>Bacteria</taxon>
        <taxon>Pseudomonadati</taxon>
        <taxon>Pseudomonadota</taxon>
        <taxon>Gammaproteobacteria</taxon>
        <taxon>Legionellales</taxon>
        <taxon>Coxiellaceae</taxon>
        <taxon>Aquicella</taxon>
    </lineage>
</organism>
<evidence type="ECO:0000313" key="3">
    <source>
        <dbReference type="Proteomes" id="UP000254720"/>
    </source>
</evidence>
<name>A0A370GN63_9COXI</name>
<dbReference type="EMBL" id="QQAX01000011">
    <property type="protein sequence ID" value="RDI43353.1"/>
    <property type="molecule type" value="Genomic_DNA"/>
</dbReference>
<keyword evidence="1" id="KW-0732">Signal</keyword>
<sequence length="180" mass="20979">MWKHAASILFCFIFILPPAWAQENGIPLIRAKVNAINSQLTAYQIKNKEVEGLSVEGGKLKFFYDRKELKKIHAVMYGEMGYSTEDAYFDRNQLIFIYSVTNHYDKPSGIVARREENRYYFRNGKMLLWINPARQHITNSTPAFREEENQLLRLIDQYIEISHTTFRCVDVSNNTIAACS</sequence>
<accession>A0A370GN63</accession>